<gene>
    <name evidence="1" type="ORF">MNBD_GAMMA08-270</name>
</gene>
<dbReference type="EMBL" id="UOFH01000340">
    <property type="protein sequence ID" value="VAW66247.1"/>
    <property type="molecule type" value="Genomic_DNA"/>
</dbReference>
<proteinExistence type="predicted"/>
<dbReference type="Gene3D" id="3.30.1380.10">
    <property type="match status" value="1"/>
</dbReference>
<sequence>MYKCKWFNIKELVSKETYAKRGEKSWQLMDDRLLMTIDKLREKYGKMTINSWAFGGNRNWSGLRTSDSPWYSTYSQHTFGRAVDIIFNDITAEEVRKDILADPDSDVFASINSFEEGTSWLHIDVRNVDRILTFPIPIKS</sequence>
<dbReference type="AlphaFoldDB" id="A0A3B0XSK3"/>
<dbReference type="SUPFAM" id="SSF55166">
    <property type="entry name" value="Hedgehog/DD-peptidase"/>
    <property type="match status" value="1"/>
</dbReference>
<protein>
    <submittedName>
        <fullName evidence="1">Uncharacterized protein</fullName>
    </submittedName>
</protein>
<accession>A0A3B0XSK3</accession>
<dbReference type="InterPro" id="IPR009045">
    <property type="entry name" value="Zn_M74/Hedgehog-like"/>
</dbReference>
<reference evidence="1" key="1">
    <citation type="submission" date="2018-06" db="EMBL/GenBank/DDBJ databases">
        <authorList>
            <person name="Zhirakovskaya E."/>
        </authorList>
    </citation>
    <scope>NUCLEOTIDE SEQUENCE</scope>
</reference>
<evidence type="ECO:0000313" key="1">
    <source>
        <dbReference type="EMBL" id="VAW66247.1"/>
    </source>
</evidence>
<name>A0A3B0XSK3_9ZZZZ</name>
<organism evidence="1">
    <name type="scientific">hydrothermal vent metagenome</name>
    <dbReference type="NCBI Taxonomy" id="652676"/>
    <lineage>
        <taxon>unclassified sequences</taxon>
        <taxon>metagenomes</taxon>
        <taxon>ecological metagenomes</taxon>
    </lineage>
</organism>